<reference evidence="1 2" key="1">
    <citation type="submission" date="2021-03" db="EMBL/GenBank/DDBJ databases">
        <title>Sequencing the genomes of 1000 actinobacteria strains.</title>
        <authorList>
            <person name="Klenk H.-P."/>
        </authorList>
    </citation>
    <scope>NUCLEOTIDE SEQUENCE [LARGE SCALE GENOMIC DNA]</scope>
    <source>
        <strain evidence="1 2">DSM 12936</strain>
    </source>
</reference>
<name>A0ABS4Z8W0_9ACTN</name>
<dbReference type="Proteomes" id="UP000758168">
    <property type="component" value="Unassembled WGS sequence"/>
</dbReference>
<accession>A0ABS4Z8W0</accession>
<dbReference type="EMBL" id="JAGIOB010000001">
    <property type="protein sequence ID" value="MBP2417497.1"/>
    <property type="molecule type" value="Genomic_DNA"/>
</dbReference>
<evidence type="ECO:0008006" key="3">
    <source>
        <dbReference type="Google" id="ProtNLM"/>
    </source>
</evidence>
<dbReference type="RefSeq" id="WP_210056099.1">
    <property type="nucleotide sequence ID" value="NZ_BAAAMH010000003.1"/>
</dbReference>
<proteinExistence type="predicted"/>
<evidence type="ECO:0000313" key="2">
    <source>
        <dbReference type="Proteomes" id="UP000758168"/>
    </source>
</evidence>
<organism evidence="1 2">
    <name type="scientific">Microlunatus capsulatus</name>
    <dbReference type="NCBI Taxonomy" id="99117"/>
    <lineage>
        <taxon>Bacteria</taxon>
        <taxon>Bacillati</taxon>
        <taxon>Actinomycetota</taxon>
        <taxon>Actinomycetes</taxon>
        <taxon>Propionibacteriales</taxon>
        <taxon>Propionibacteriaceae</taxon>
        <taxon>Microlunatus</taxon>
    </lineage>
</organism>
<sequence>MSDGLVAEVALLLAFLEEVPLTDAVRNLEHELDGCDGKSAAARAAAAGVSLELLAAAVATRRKLGRVNDLIHASAIALMLPTLLDDDEVVQGRPSLAAGNDPTRPYDLQTNKRIAEFKLAQWAGADAMRKRKVFKDLVHLASDDSGRRVQLLVVGQAPIKFLRESTSPARWGLDRATSTRALFEQRFGPLPMPIHEFTAGPAAHVELVDLEPHLPELIGALV</sequence>
<gene>
    <name evidence="1" type="ORF">JOF54_002419</name>
</gene>
<evidence type="ECO:0000313" key="1">
    <source>
        <dbReference type="EMBL" id="MBP2417497.1"/>
    </source>
</evidence>
<keyword evidence="2" id="KW-1185">Reference proteome</keyword>
<comment type="caution">
    <text evidence="1">The sequence shown here is derived from an EMBL/GenBank/DDBJ whole genome shotgun (WGS) entry which is preliminary data.</text>
</comment>
<protein>
    <recommendedName>
        <fullName evidence="3">PE-PGRS family protein</fullName>
    </recommendedName>
</protein>